<reference evidence="7" key="1">
    <citation type="journal article" date="2021" name="Nat. Commun.">
        <title>Genetic determinants of endophytism in the Arabidopsis root mycobiome.</title>
        <authorList>
            <person name="Mesny F."/>
            <person name="Miyauchi S."/>
            <person name="Thiergart T."/>
            <person name="Pickel B."/>
            <person name="Atanasova L."/>
            <person name="Karlsson M."/>
            <person name="Huettel B."/>
            <person name="Barry K.W."/>
            <person name="Haridas S."/>
            <person name="Chen C."/>
            <person name="Bauer D."/>
            <person name="Andreopoulos W."/>
            <person name="Pangilinan J."/>
            <person name="LaButti K."/>
            <person name="Riley R."/>
            <person name="Lipzen A."/>
            <person name="Clum A."/>
            <person name="Drula E."/>
            <person name="Henrissat B."/>
            <person name="Kohler A."/>
            <person name="Grigoriev I.V."/>
            <person name="Martin F.M."/>
            <person name="Hacquard S."/>
        </authorList>
    </citation>
    <scope>NUCLEOTIDE SEQUENCE</scope>
    <source>
        <strain evidence="7">MPI-CAGE-AT-0016</strain>
    </source>
</reference>
<dbReference type="GO" id="GO:0008061">
    <property type="term" value="F:chitin binding"/>
    <property type="evidence" value="ECO:0007669"/>
    <property type="project" value="UniProtKB-KW"/>
</dbReference>
<keyword evidence="8" id="KW-1185">Reference proteome</keyword>
<keyword evidence="2" id="KW-0843">Virulence</keyword>
<name>A0A8K0TGM3_9PEZI</name>
<evidence type="ECO:0000256" key="3">
    <source>
        <dbReference type="ARBA" id="ARBA00044955"/>
    </source>
</evidence>
<keyword evidence="1" id="KW-0147">Chitin-binding</keyword>
<accession>A0A8K0TGM3</accession>
<feature type="chain" id="PRO_5035440663" description="LysM domain-containing protein" evidence="5">
    <location>
        <begin position="26"/>
        <end position="603"/>
    </location>
</feature>
<protein>
    <recommendedName>
        <fullName evidence="6">LysM domain-containing protein</fullName>
    </recommendedName>
</protein>
<dbReference type="OrthoDB" id="2281372at2759"/>
<feature type="domain" description="LysM" evidence="6">
    <location>
        <begin position="354"/>
        <end position="401"/>
    </location>
</feature>
<dbReference type="AlphaFoldDB" id="A0A8K0TGM3"/>
<dbReference type="SMART" id="SM00257">
    <property type="entry name" value="LysM"/>
    <property type="match status" value="5"/>
</dbReference>
<sequence length="603" mass="63800">MASNSNMTRLAFLVALFGNALITSAQDSSPGGPTHPNIAPNCNGYHTVEEGQGCWDIQQLYDISLDEFLEWNPDVSDDCLVNFWLGNAYCVSVGPAVSATTTTTRPPVTTTAITISSSSAQTTTSGPQTSVNTTYSTRVPVTEWDVTGTTIGTAWPPEKTQAGQPAGCTNWHYVNNGHTCDYIVGSFGPPGLTMRDFLAWNPAVGSDCRGLYWDTWVCIDIGPQSSTFSPNFPTANGTVAPIPEPTEFVPTSLPPVEEEIPTPTANGLSPSCRAFYQVQADENCETILAFGVSTREQFFEWNPHLDGNCNALWVDYYYCIAAYDPADVSNLPAPPTATTRPTDTAGGTTGLCTSWYRASSIDTCEDIVARFGRFTLDDFLGWNLGVGSDCAGIRAGLWYCVSVPGTPTTPIEDDVSIPTGTPTQSGTVENCAEYWLVSDEDTCSGIARHNGISVEKLIEYNPALGSGSSCSNLEADLYVCVAVEGEDGGTTPIPTSGTPGGTTTTGTTSAPVTTTTGGGGESPVSTPSPVQPGMVDGCRRFYFTQPNDGCWAIANDAGIALDDFYEWNPAVGEDCGGLWVDTWYCIGISGPATSISEGPPVPT</sequence>
<keyword evidence="5" id="KW-0732">Signal</keyword>
<dbReference type="InterPro" id="IPR052210">
    <property type="entry name" value="LysM1-like"/>
</dbReference>
<comment type="caution">
    <text evidence="7">The sequence shown here is derived from an EMBL/GenBank/DDBJ whole genome shotgun (WGS) entry which is preliminary data.</text>
</comment>
<feature type="domain" description="LysM" evidence="6">
    <location>
        <begin position="44"/>
        <end position="91"/>
    </location>
</feature>
<dbReference type="InterPro" id="IPR036779">
    <property type="entry name" value="LysM_dom_sf"/>
</dbReference>
<gene>
    <name evidence="7" type="ORF">B0T11DRAFT_348418</name>
</gene>
<dbReference type="PANTHER" id="PTHR34997:SF1">
    <property type="entry name" value="PEPTIDOGLYCAN-BINDING LYSIN DOMAIN"/>
    <property type="match status" value="1"/>
</dbReference>
<evidence type="ECO:0000313" key="7">
    <source>
        <dbReference type="EMBL" id="KAH7367190.1"/>
    </source>
</evidence>
<dbReference type="PROSITE" id="PS51782">
    <property type="entry name" value="LYSM"/>
    <property type="match status" value="6"/>
</dbReference>
<evidence type="ECO:0000256" key="2">
    <source>
        <dbReference type="ARBA" id="ARBA00023026"/>
    </source>
</evidence>
<evidence type="ECO:0000256" key="5">
    <source>
        <dbReference type="SAM" id="SignalP"/>
    </source>
</evidence>
<dbReference type="InterPro" id="IPR018392">
    <property type="entry name" value="LysM"/>
</dbReference>
<evidence type="ECO:0000259" key="6">
    <source>
        <dbReference type="PROSITE" id="PS51782"/>
    </source>
</evidence>
<feature type="signal peptide" evidence="5">
    <location>
        <begin position="1"/>
        <end position="25"/>
    </location>
</feature>
<evidence type="ECO:0000256" key="1">
    <source>
        <dbReference type="ARBA" id="ARBA00022669"/>
    </source>
</evidence>
<feature type="domain" description="LysM" evidence="6">
    <location>
        <begin position="274"/>
        <end position="320"/>
    </location>
</feature>
<dbReference type="Proteomes" id="UP000813385">
    <property type="component" value="Unassembled WGS sequence"/>
</dbReference>
<dbReference type="Gene3D" id="3.10.350.10">
    <property type="entry name" value="LysM domain"/>
    <property type="match status" value="6"/>
</dbReference>
<evidence type="ECO:0000256" key="4">
    <source>
        <dbReference type="SAM" id="MobiDB-lite"/>
    </source>
</evidence>
<feature type="compositionally biased region" description="Low complexity" evidence="4">
    <location>
        <begin position="489"/>
        <end position="515"/>
    </location>
</feature>
<dbReference type="CDD" id="cd00118">
    <property type="entry name" value="LysM"/>
    <property type="match status" value="3"/>
</dbReference>
<organism evidence="7 8">
    <name type="scientific">Plectosphaerella cucumerina</name>
    <dbReference type="NCBI Taxonomy" id="40658"/>
    <lineage>
        <taxon>Eukaryota</taxon>
        <taxon>Fungi</taxon>
        <taxon>Dikarya</taxon>
        <taxon>Ascomycota</taxon>
        <taxon>Pezizomycotina</taxon>
        <taxon>Sordariomycetes</taxon>
        <taxon>Hypocreomycetidae</taxon>
        <taxon>Glomerellales</taxon>
        <taxon>Plectosphaerellaceae</taxon>
        <taxon>Plectosphaerella</taxon>
    </lineage>
</organism>
<feature type="domain" description="LysM" evidence="6">
    <location>
        <begin position="540"/>
        <end position="586"/>
    </location>
</feature>
<feature type="domain" description="LysM" evidence="6">
    <location>
        <begin position="170"/>
        <end position="219"/>
    </location>
</feature>
<dbReference type="SUPFAM" id="SSF54106">
    <property type="entry name" value="LysM domain"/>
    <property type="match status" value="3"/>
</dbReference>
<comment type="similarity">
    <text evidence="3">Belongs to the secreted LysM effector family.</text>
</comment>
<dbReference type="Pfam" id="PF01476">
    <property type="entry name" value="LysM"/>
    <property type="match status" value="3"/>
</dbReference>
<dbReference type="PANTHER" id="PTHR34997">
    <property type="entry name" value="AM15"/>
    <property type="match status" value="1"/>
</dbReference>
<dbReference type="EMBL" id="JAGPXD010000002">
    <property type="protein sequence ID" value="KAH7367190.1"/>
    <property type="molecule type" value="Genomic_DNA"/>
</dbReference>
<feature type="region of interest" description="Disordered" evidence="4">
    <location>
        <begin position="489"/>
        <end position="530"/>
    </location>
</feature>
<proteinExistence type="inferred from homology"/>
<feature type="domain" description="LysM" evidence="6">
    <location>
        <begin position="433"/>
        <end position="481"/>
    </location>
</feature>
<evidence type="ECO:0000313" key="8">
    <source>
        <dbReference type="Proteomes" id="UP000813385"/>
    </source>
</evidence>